<comment type="caution">
    <text evidence="3">The sequence shown here is derived from an EMBL/GenBank/DDBJ whole genome shotgun (WGS) entry which is preliminary data.</text>
</comment>
<feature type="domain" description="DUF7897" evidence="2">
    <location>
        <begin position="28"/>
        <end position="178"/>
    </location>
</feature>
<protein>
    <recommendedName>
        <fullName evidence="2">DUF7897 domain-containing protein</fullName>
    </recommendedName>
</protein>
<evidence type="ECO:0000313" key="4">
    <source>
        <dbReference type="Proteomes" id="UP000808388"/>
    </source>
</evidence>
<dbReference type="InterPro" id="IPR057219">
    <property type="entry name" value="DUF7897"/>
</dbReference>
<gene>
    <name evidence="3" type="ORF">HY220_01260</name>
</gene>
<feature type="region of interest" description="Disordered" evidence="1">
    <location>
        <begin position="196"/>
        <end position="216"/>
    </location>
</feature>
<dbReference type="Proteomes" id="UP000808388">
    <property type="component" value="Unassembled WGS sequence"/>
</dbReference>
<dbReference type="AlphaFoldDB" id="A0A9D6LTF8"/>
<evidence type="ECO:0000256" key="1">
    <source>
        <dbReference type="SAM" id="MobiDB-lite"/>
    </source>
</evidence>
<proteinExistence type="predicted"/>
<sequence>QVFGQAAFAEHYKPRIDAEQHLGGFVASHEMAHAIGLAPDIKERLGKDFVSPYVEEWKATAGGLVFNNWLPYKHKQRKASLKNLRTELVHQLANSSRYSAIRDKDSMKAYYRQSIMLMKVAEETGVVQRAGKGKSSWKINLDKAAVLGFFERVAAQYHELLRIYAEGSRSELEGFVSKNLQTTEFVDYMARAVENKKSKTPLPAPVEATRLPTAAP</sequence>
<evidence type="ECO:0000313" key="3">
    <source>
        <dbReference type="EMBL" id="MBI3627365.1"/>
    </source>
</evidence>
<name>A0A9D6LTF8_9BACT</name>
<accession>A0A9D6LTF8</accession>
<organism evidence="3 4">
    <name type="scientific">Candidatus Sungiibacteriota bacterium</name>
    <dbReference type="NCBI Taxonomy" id="2750080"/>
    <lineage>
        <taxon>Bacteria</taxon>
        <taxon>Candidatus Sungiibacteriota</taxon>
    </lineage>
</organism>
<evidence type="ECO:0000259" key="2">
    <source>
        <dbReference type="Pfam" id="PF25448"/>
    </source>
</evidence>
<dbReference type="Pfam" id="PF25448">
    <property type="entry name" value="DUF7897"/>
    <property type="match status" value="1"/>
</dbReference>
<dbReference type="EMBL" id="JACQCQ010000004">
    <property type="protein sequence ID" value="MBI3627365.1"/>
    <property type="molecule type" value="Genomic_DNA"/>
</dbReference>
<feature type="non-terminal residue" evidence="3">
    <location>
        <position position="1"/>
    </location>
</feature>
<reference evidence="3" key="1">
    <citation type="submission" date="2020-07" db="EMBL/GenBank/DDBJ databases">
        <title>Huge and variable diversity of episymbiotic CPR bacteria and DPANN archaea in groundwater ecosystems.</title>
        <authorList>
            <person name="He C.Y."/>
            <person name="Keren R."/>
            <person name="Whittaker M."/>
            <person name="Farag I.F."/>
            <person name="Doudna J."/>
            <person name="Cate J.H.D."/>
            <person name="Banfield J.F."/>
        </authorList>
    </citation>
    <scope>NUCLEOTIDE SEQUENCE</scope>
    <source>
        <strain evidence="3">NC_groundwater_972_Pr1_S-0.2um_49_27</strain>
    </source>
</reference>